<feature type="compositionally biased region" description="Gly residues" evidence="1">
    <location>
        <begin position="107"/>
        <end position="125"/>
    </location>
</feature>
<dbReference type="SUPFAM" id="SSF51735">
    <property type="entry name" value="NAD(P)-binding Rossmann-fold domains"/>
    <property type="match status" value="1"/>
</dbReference>
<gene>
    <name evidence="3" type="ORF">HHK36_001541</name>
</gene>
<proteinExistence type="predicted"/>
<dbReference type="PRINTS" id="PR00081">
    <property type="entry name" value="GDHRDH"/>
</dbReference>
<dbReference type="CDD" id="cd05233">
    <property type="entry name" value="SDR_c"/>
    <property type="match status" value="1"/>
</dbReference>
<dbReference type="Pfam" id="PF00106">
    <property type="entry name" value="adh_short"/>
    <property type="match status" value="1"/>
</dbReference>
<organism evidence="3 4">
    <name type="scientific">Tetracentron sinense</name>
    <name type="common">Spur-leaf</name>
    <dbReference type="NCBI Taxonomy" id="13715"/>
    <lineage>
        <taxon>Eukaryota</taxon>
        <taxon>Viridiplantae</taxon>
        <taxon>Streptophyta</taxon>
        <taxon>Embryophyta</taxon>
        <taxon>Tracheophyta</taxon>
        <taxon>Spermatophyta</taxon>
        <taxon>Magnoliopsida</taxon>
        <taxon>Trochodendrales</taxon>
        <taxon>Trochodendraceae</taxon>
        <taxon>Tetracentron</taxon>
    </lineage>
</organism>
<evidence type="ECO:0000313" key="3">
    <source>
        <dbReference type="EMBL" id="KAF8413550.1"/>
    </source>
</evidence>
<feature type="region of interest" description="Disordered" evidence="1">
    <location>
        <begin position="105"/>
        <end position="127"/>
    </location>
</feature>
<reference evidence="3 4" key="1">
    <citation type="submission" date="2020-04" db="EMBL/GenBank/DDBJ databases">
        <title>Plant Genome Project.</title>
        <authorList>
            <person name="Zhang R.-G."/>
        </authorList>
    </citation>
    <scope>NUCLEOTIDE SEQUENCE [LARGE SCALE GENOMIC DNA]</scope>
    <source>
        <strain evidence="3">YNK0</strain>
        <tissue evidence="3">Leaf</tissue>
    </source>
</reference>
<dbReference type="PRINTS" id="PR00080">
    <property type="entry name" value="SDRFAMILY"/>
</dbReference>
<keyword evidence="4" id="KW-1185">Reference proteome</keyword>
<dbReference type="InterPro" id="IPR057326">
    <property type="entry name" value="KR_dom"/>
</dbReference>
<comment type="caution">
    <text evidence="3">The sequence shown here is derived from an EMBL/GenBank/DDBJ whole genome shotgun (WGS) entry which is preliminary data.</text>
</comment>
<accession>A0A834ZXF1</accession>
<evidence type="ECO:0000256" key="1">
    <source>
        <dbReference type="SAM" id="MobiDB-lite"/>
    </source>
</evidence>
<dbReference type="InterPro" id="IPR036291">
    <property type="entry name" value="NAD(P)-bd_dom_sf"/>
</dbReference>
<dbReference type="Proteomes" id="UP000655225">
    <property type="component" value="Unassembled WGS sequence"/>
</dbReference>
<dbReference type="PANTHER" id="PTHR44375">
    <property type="entry name" value="BETA-KETOACYL-ACP REDUCTASE-LIKE PROTEIN-RELATED"/>
    <property type="match status" value="1"/>
</dbReference>
<feature type="region of interest" description="Disordered" evidence="1">
    <location>
        <begin position="1"/>
        <end position="25"/>
    </location>
</feature>
<evidence type="ECO:0000259" key="2">
    <source>
        <dbReference type="SMART" id="SM00822"/>
    </source>
</evidence>
<dbReference type="EMBL" id="JABCRI010000001">
    <property type="protein sequence ID" value="KAF8413550.1"/>
    <property type="molecule type" value="Genomic_DNA"/>
</dbReference>
<evidence type="ECO:0000313" key="4">
    <source>
        <dbReference type="Proteomes" id="UP000655225"/>
    </source>
</evidence>
<feature type="region of interest" description="Disordered" evidence="1">
    <location>
        <begin position="49"/>
        <end position="81"/>
    </location>
</feature>
<dbReference type="FunFam" id="3.40.50.720:FF:000084">
    <property type="entry name" value="Short-chain dehydrogenase reductase"/>
    <property type="match status" value="1"/>
</dbReference>
<dbReference type="OrthoDB" id="47007at2759"/>
<dbReference type="OMA" id="MANTHND"/>
<dbReference type="PANTHER" id="PTHR44375:SF2">
    <property type="entry name" value="BETA-KETOACYL-ACP REDUCTASE-LIKE PROTEIN-RELATED"/>
    <property type="match status" value="1"/>
</dbReference>
<feature type="domain" description="Ketoreductase" evidence="2">
    <location>
        <begin position="273"/>
        <end position="460"/>
    </location>
</feature>
<dbReference type="AlphaFoldDB" id="A0A834ZXF1"/>
<dbReference type="Gene3D" id="3.40.50.720">
    <property type="entry name" value="NAD(P)-binding Rossmann-like Domain"/>
    <property type="match status" value="1"/>
</dbReference>
<dbReference type="PROSITE" id="PS00061">
    <property type="entry name" value="ADH_SHORT"/>
    <property type="match status" value="1"/>
</dbReference>
<dbReference type="InterPro" id="IPR002347">
    <property type="entry name" value="SDR_fam"/>
</dbReference>
<dbReference type="InterPro" id="IPR020904">
    <property type="entry name" value="Sc_DH/Rdtase_CS"/>
</dbReference>
<protein>
    <recommendedName>
        <fullName evidence="2">Ketoreductase domain-containing protein</fullName>
    </recommendedName>
</protein>
<dbReference type="SMART" id="SM00822">
    <property type="entry name" value="PKS_KR"/>
    <property type="match status" value="1"/>
</dbReference>
<name>A0A834ZXF1_TETSI</name>
<feature type="compositionally biased region" description="Polar residues" evidence="1">
    <location>
        <begin position="49"/>
        <end position="58"/>
    </location>
</feature>
<sequence>MANTHNDDNPFTDTDHEREAPSRTEFQEFQQITQQSIQRLQDMVEQLLRGSNRNPRNNDGQEDDGIREKPVHQPRLAPNNCPPIYDDLSEDEDYAEDVFGRNVGSARRGGGHGGVGRGGTGFGGPEHGDTRFMGNVYGGADYRRAYGEQPMRQDYGSKGVSSSTNITRQLVTIPPSNNPYVRPGPDKCFKCNQPGNRSHQCPRRQMVNLIETETGGEKDGENEVIEDEQPDYEGIPADADEGIFLSRTLVIQLKFMADKAHKSLEPWHRLDGKVVMVTGASSGLGRELCLNLALAGCKIVATARRIDRLKSLCKEIHQLNSSTLQVVALELDVSAKGPVIDAVVQKAWDAFGGIDALVNNAGIIGSGRRALDQSEEEWNNVFATNLRGAWLVSKFVGSRMRDANKKGSIINISSNAGIGHGYVPGLGGYATSKAGLNTITKIMALELGIHNIRVNSISPGIFKSEITENLMKKEWLNKVIERIVPLRTTVTSDPALTSLVRYLIHDSTEYVSGNNFIVDAGANLPSVAIFSSL</sequence>